<dbReference type="SMART" id="SM00216">
    <property type="entry name" value="VWD"/>
    <property type="match status" value="1"/>
</dbReference>
<dbReference type="Pfam" id="PF23106">
    <property type="entry name" value="EGF_Teneurin"/>
    <property type="match status" value="1"/>
</dbReference>
<name>A0A7I8W6C7_9ANNE</name>
<feature type="domain" description="EGF-like" evidence="8">
    <location>
        <begin position="3464"/>
        <end position="3502"/>
    </location>
</feature>
<feature type="domain" description="VWFD" evidence="10">
    <location>
        <begin position="3505"/>
        <end position="3708"/>
    </location>
</feature>
<keyword evidence="2" id="KW-0677">Repeat</keyword>
<dbReference type="InterPro" id="IPR002126">
    <property type="entry name" value="Cadherin-like_dom"/>
</dbReference>
<feature type="chain" id="PRO_5029682427" evidence="7">
    <location>
        <begin position="27"/>
        <end position="4459"/>
    </location>
</feature>
<keyword evidence="1 5" id="KW-0245">EGF-like domain</keyword>
<dbReference type="CDD" id="cd00054">
    <property type="entry name" value="EGF_CA"/>
    <property type="match status" value="2"/>
</dbReference>
<evidence type="ECO:0000259" key="8">
    <source>
        <dbReference type="PROSITE" id="PS50026"/>
    </source>
</evidence>
<dbReference type="EMBL" id="CAJFCJ010000017">
    <property type="protein sequence ID" value="CAD5122347.1"/>
    <property type="molecule type" value="Genomic_DNA"/>
</dbReference>
<dbReference type="PROSITE" id="PS51233">
    <property type="entry name" value="VWFD"/>
    <property type="match status" value="1"/>
</dbReference>
<evidence type="ECO:0000256" key="1">
    <source>
        <dbReference type="ARBA" id="ARBA00022536"/>
    </source>
</evidence>
<keyword evidence="6" id="KW-0812">Transmembrane</keyword>
<dbReference type="PROSITE" id="PS50026">
    <property type="entry name" value="EGF_3"/>
    <property type="match status" value="8"/>
</dbReference>
<feature type="domain" description="Cadherin" evidence="9">
    <location>
        <begin position="4131"/>
        <end position="4227"/>
    </location>
</feature>
<feature type="disulfide bond" evidence="5">
    <location>
        <begin position="3855"/>
        <end position="3865"/>
    </location>
</feature>
<feature type="disulfide bond" evidence="5">
    <location>
        <begin position="4008"/>
        <end position="4017"/>
    </location>
</feature>
<gene>
    <name evidence="11" type="ORF">DGYR_LOCUS10167</name>
</gene>
<evidence type="ECO:0000256" key="6">
    <source>
        <dbReference type="SAM" id="Phobius"/>
    </source>
</evidence>
<evidence type="ECO:0000256" key="3">
    <source>
        <dbReference type="ARBA" id="ARBA00023157"/>
    </source>
</evidence>
<dbReference type="PANTHER" id="PTHR11219:SF69">
    <property type="entry name" value="TENEURIN-A"/>
    <property type="match status" value="1"/>
</dbReference>
<feature type="disulfide bond" evidence="5">
    <location>
        <begin position="3954"/>
        <end position="3964"/>
    </location>
</feature>
<dbReference type="Pfam" id="PF07974">
    <property type="entry name" value="EGF_2"/>
    <property type="match status" value="1"/>
</dbReference>
<feature type="domain" description="EGF-like" evidence="8">
    <location>
        <begin position="4084"/>
        <end position="4118"/>
    </location>
</feature>
<dbReference type="SMART" id="SM00710">
    <property type="entry name" value="PbH1"/>
    <property type="match status" value="12"/>
</dbReference>
<dbReference type="InterPro" id="IPR015919">
    <property type="entry name" value="Cadherin-like_sf"/>
</dbReference>
<evidence type="ECO:0000259" key="9">
    <source>
        <dbReference type="PROSITE" id="PS50268"/>
    </source>
</evidence>
<proteinExistence type="predicted"/>
<feature type="disulfide bond" evidence="5">
    <location>
        <begin position="3492"/>
        <end position="3501"/>
    </location>
</feature>
<feature type="domain" description="EGF-like" evidence="8">
    <location>
        <begin position="3816"/>
        <end position="3850"/>
    </location>
</feature>
<feature type="domain" description="EGF-like" evidence="8">
    <location>
        <begin position="3950"/>
        <end position="3982"/>
    </location>
</feature>
<evidence type="ECO:0000256" key="4">
    <source>
        <dbReference type="PROSITE-ProRule" id="PRU00043"/>
    </source>
</evidence>
<dbReference type="CDD" id="cd11304">
    <property type="entry name" value="Cadherin_repeat"/>
    <property type="match status" value="1"/>
</dbReference>
<dbReference type="SUPFAM" id="SSF49313">
    <property type="entry name" value="Cadherin-like"/>
    <property type="match status" value="1"/>
</dbReference>
<evidence type="ECO:0000313" key="12">
    <source>
        <dbReference type="Proteomes" id="UP000549394"/>
    </source>
</evidence>
<feature type="disulfide bond" evidence="5">
    <location>
        <begin position="3873"/>
        <end position="3882"/>
    </location>
</feature>
<evidence type="ECO:0000313" key="11">
    <source>
        <dbReference type="EMBL" id="CAD5122347.1"/>
    </source>
</evidence>
<dbReference type="Pfam" id="PF25024">
    <property type="entry name" value="EGF_TEN"/>
    <property type="match status" value="1"/>
</dbReference>
<dbReference type="InterPro" id="IPR051216">
    <property type="entry name" value="Teneurin"/>
</dbReference>
<dbReference type="PROSITE" id="PS00022">
    <property type="entry name" value="EGF_1"/>
    <property type="match status" value="6"/>
</dbReference>
<dbReference type="PROSITE" id="PS50268">
    <property type="entry name" value="CADHERIN_2"/>
    <property type="match status" value="1"/>
</dbReference>
<dbReference type="SUPFAM" id="SSF51126">
    <property type="entry name" value="Pectin lyase-like"/>
    <property type="match status" value="2"/>
</dbReference>
<dbReference type="Gene3D" id="2.10.25.10">
    <property type="entry name" value="Laminin"/>
    <property type="match status" value="6"/>
</dbReference>
<keyword evidence="6" id="KW-1133">Transmembrane helix</keyword>
<dbReference type="InterPro" id="IPR001846">
    <property type="entry name" value="VWF_type-D"/>
</dbReference>
<feature type="domain" description="EGF-like" evidence="8">
    <location>
        <begin position="3983"/>
        <end position="4018"/>
    </location>
</feature>
<dbReference type="GO" id="GO:0007156">
    <property type="term" value="P:homophilic cell adhesion via plasma membrane adhesion molecules"/>
    <property type="evidence" value="ECO:0007669"/>
    <property type="project" value="InterPro"/>
</dbReference>
<feature type="disulfide bond" evidence="5">
    <location>
        <begin position="3972"/>
        <end position="3981"/>
    </location>
</feature>
<dbReference type="GO" id="GO:0005509">
    <property type="term" value="F:calcium ion binding"/>
    <property type="evidence" value="ECO:0007669"/>
    <property type="project" value="UniProtKB-UniRule"/>
</dbReference>
<feature type="signal peptide" evidence="7">
    <location>
        <begin position="1"/>
        <end position="26"/>
    </location>
</feature>
<comment type="caution">
    <text evidence="5">Lacks conserved residue(s) required for the propagation of feature annotation.</text>
</comment>
<dbReference type="Proteomes" id="UP000549394">
    <property type="component" value="Unassembled WGS sequence"/>
</dbReference>
<protein>
    <submittedName>
        <fullName evidence="11">DgyrCDS10784</fullName>
    </submittedName>
</protein>
<feature type="disulfide bond" evidence="5">
    <location>
        <begin position="3906"/>
        <end position="3915"/>
    </location>
</feature>
<dbReference type="GO" id="GO:0016020">
    <property type="term" value="C:membrane"/>
    <property type="evidence" value="ECO:0007669"/>
    <property type="project" value="InterPro"/>
</dbReference>
<feature type="domain" description="EGF-like" evidence="8">
    <location>
        <begin position="3884"/>
        <end position="3916"/>
    </location>
</feature>
<dbReference type="SMART" id="SM00181">
    <property type="entry name" value="EGF"/>
    <property type="match status" value="13"/>
</dbReference>
<feature type="disulfide bond" evidence="5">
    <location>
        <begin position="3888"/>
        <end position="3898"/>
    </location>
</feature>
<evidence type="ECO:0000259" key="10">
    <source>
        <dbReference type="PROSITE" id="PS51233"/>
    </source>
</evidence>
<dbReference type="InterPro" id="IPR006626">
    <property type="entry name" value="PbH1"/>
</dbReference>
<feature type="domain" description="EGF-like" evidence="8">
    <location>
        <begin position="3851"/>
        <end position="3883"/>
    </location>
</feature>
<keyword evidence="4" id="KW-0106">Calcium</keyword>
<dbReference type="OrthoDB" id="442731at2759"/>
<keyword evidence="3 5" id="KW-1015">Disulfide bond</keyword>
<sequence length="4459" mass="505867">MISFIKLLKWIIFVLLESSIIRNAYTFQDLVINEGNYVISGSKTVSSLTVKAGSNITFNSDTSKLFVKYGSIKLAGDVDKPIHILTKHKKPPFVSKNYIWTIDYQDSQRYEYYPKYLSKNNATYNICGYSGNPATFAKLHCQDLGFYDKQFYTYTRLSFYSGCYSVTCSSYAKTTNQCQFSTRLKFESRRLKITCYRWSLYQGIIGETISDVSISNVITNVGIHLTASYVNKFEYVQASNINANPSILIDTKNKGRKEVNLNSVTVKRGSGSGLFVNFDTKFQLNNIEAIDNEKDGIFIRSPYIDRPTVSQTNYCQLSCSICTSTTIKYPTLLFIDSKCSGTQRKVFKAEQGHLFTIKVFGSNEVNYSIRDGKHDSSPSIVENKYSKDIDDYYQTKGEFININVKDIQENQEFFIYLESFKGSTNFSFIQNSRFNGNRHGLNIDFFKLPIIMKDVKCMNNRENGINLKYTYGLTNLRDVEVNNNRNGLEVFGCCSQFIIEHSKFISNEEESAFVHFSRSSDDKGIIQTFFYDNTFENQITKQTIKTLKEIDLRIERNVFRNVPGVLNFDGNVAHLTAKVYILKNQFIPNEAGNYVLTISKSTNIKIIDNYMSNCKGGLATIVHREDYRLGLIIRDNKVYNCSMADSLLTIDVDKSQGIFGTVIEKNQFVDNYIESELQLNFPHYVYATVKITSRFVFKIRKNTFINPRVSFEFKFSEGMSHGAIHDLSNNYWGNLNVWERVMGDHMFYKFSKIIVNPRYMDSQLTILKNEDFYKFHKNGKLGGDISEDVVLKKGTYEMKSITRIKRGSKVTIEDGVKIIAWPYTGIEVYGKLDILGKKQDGVVMNMLGNKFNQDRINTDRSSVSTFKVNSTYYKVCLRPKEPKYGLKELSTEDMNMLNAVCQSGAYIGYKSHNKYRVWKKDESKIGAIIECSKPDFNFCTVDTGPCELFVSITCDKRSWGGLSFLANSQPSTIEGLSILNAGLLGYCLYFEFLQHKVKNIYLQSKGEYSLTVHQSWINDKIILENLNITQGKERSHLYQAGKHIEVRNSTFFNAGITIYRSKTASYINDIKERDDIRLVNDNCPDPSLYNIKEGEHIAIQTRLDRKLNKLCSLKFSTDNNLYLKILVYTISGSDNYVIGNVNSQYKVIGLTVNDGTYFYLIKGNTASFQLKNHDYFSSVNYIIVKSISQQEGSNEDISLKSTFKLDNSHFEYSKSLTYPTQSASIICELYKEIDITIEDVVVKEASSCILVSGSLREKSTINVKHSKFIGSEYQKVVHANEFLPSSLGISIEKCEIEGGTIFESKVQVRGVHHNHASLRIIDNNIRCSSPVNIYFYGMHADQTDFLTDILIANNNVFCPKRSYLGFVKSSVFGKMKIINNNVQENFGSLRLSYVDGELEIKNNTFQHHSITSSSLIQISSRLKYKSISGRKIHISENKFDNITCTKTTFLFRIHYTKFTFSSNVITSSASIRSNLFQFLTTGKNLGYNIIGNTIKSNKGLNTIKLMGNLIPYMEKNTFNNWKTEYEIFVGILCQFGNDDTCRFKIPKNFWNSSSPYDRVYHGFNDGVLARLNLSPIFEDSTMKTLVDIEDQVKISNHSYFRGYINEPRVMQGSIEIHGNTIFEDDVIVKPNKTIINIELCSIVWFKSGIQALGEENNPIHIRQTVNGKQYRLFDKFLQVLENNEWYYVKLTSVYRMKFLCQSLCYSGQTKMTSYYKAKGPSTDWVLDCGSAKKLSDCTIIKSYSRYTTYGLFTCYGSKANQIILYNQKKQSTFRNVRISGMEVLSIYGVAPSFENCIIDAGLQGLTFVENDRRKTLHLHNLTIENIHDYGILLVRNENATVSQSKFNRVMNGIGWKDMNNTFTAPVVSNWSLLYFCSAESVHRFEENEAALWTNATWYTSYSHAGCSKVFEAPEGYFIELRGSCINWYCDYASISVFDADNDDILLEEKVISKAFVFRSFKRKIRIEIIRQGRYYTDLLVMPAKDLTKLCTFEKSSCGWENAIEKNSKQSTIFIERKSPKDFGNNLKNDLDNQLTQLGHYLMFHNRPKSQNRQYCYRNLQYGAIGLIKSDWIEAEDNICSFEFFAYEKFPVTYKGQKLEVFAEIGNKYELLKTIRLKEDWTFYKISVWHLRKKRFRIIIKNHFMDYCESFTGIDQTTFNRCDRKDDDVSLQVHSNYFQNCLADCIDIFGNSLEGNQQFSIERNDFSQPLLSAKRLINMEIENGKILIKNLNIHNLKNSIVARIIFNSNSNYGNSYLTFTQNSVSYLGNSTVLTATNMGNRKVLANIERLSVTHSQCNKNFINITSNMAVDMKNNFFYENNVEDNIILIQSISTIKMRDCTYIFNKNTSSFSQPIAIKVESSNTDVQNNIFNNPLLPYELHSTVKSSSLYNFQKNWWGSTKLEEIYKRIISIQKPLGLDNITIEPILNEPPPTSPGIIGCPTGWFLIKNSCYYFYSGVGTFDKGLNWCLNHDGFLINQTTLDTTEALQDVLKYRDLTGNVKMTEIWTTTDDISVNGDLLKPWICTLPFVTYCPFNCFSRGKCVGGSCVCNDGWTGEFCSQFDCKDISECSQRGICIGPNKCLCDPNWYGSNCGSSKCPRYTSCYQCTNNEGCGWCDSTQTCQPGNAIRSESSCENWFYWNCISVSTTSACSAEIRNIGCVEQFCNSANEDSTTGLCEQCKDLEMCYKTSGNNCKIWNEKTCRDGTVSPNLYTENRLNSLELEDNVENISDSKIVYRCTSSFDALWENDDRYQVLIIPDTDYQLFPLGSILYSSKSSVMHKVEEEWYSAANYSIILGKWVTVDQILKYGHFGVNVTFKSIISSRFIDYPENDKTLKKFYDSSLLFLDLGNENVIKCSGQRYNYKDKVVWSYYFITKFDGSSKSDILVYRGPNGFLEEIKSFKYTNSDVFIETEIIDCSLYDFNENQTLAFNNISTISSDLNCDYHKTLNRLYYMDRNKFSRKFNKGDFLFGRESAVSVGVVLNSKKLTNNWNLIEVIDLFTISPNMDEITVQDLNNLKKIPLNNPFKESSENTIENKFELKDNINKEDYVLNIQGSVTLLNSIAFELKLSPYDSSLESFNIISNGLVKYNTQFSIVYSESTDKIDQFQNYTVVRGIEKEIPFFVEISGISIPGTIKTGKVLVKPSKTFFGGKTNLNLQTNFYSDYYVETKYSKDKKREISGYGNLYNQSLSSIDGDWLTTGQFDLNIATMSTIKWPDFKVYKQLKLRTNTNNKLERNTNLDSLKSKLKNFKTSSNASSSGFETEVDVDINHKITSTYGYCNGNICKDDKKAISAVLAVKNDFIEGNMKFMESRESMKYNMNGNLLRLASTCKSSGEGDVVEGKCCSCISGGKSTLGWFNTKLKLCLCPCTCDTGKKASSWMLPHDSCSCCSDGSAKPVDNPVFECPCRCKDGTVSSFGPDGCRCSPCPKCPNGEAPKIRSDGSCLCNQLCGVNGVCTTYRSGSNCDQPVCLPERNCNGNGMCTATAKCNSKCTCYPGFTGLACENKVFRKMWGDPHLETLDGRKFNYFGIGQYWGCRSDTLAYQFRFYGYKGTSFIGASSIKLGHSSILTISTRVNVEKSDLPLIRIDGSIVKNLTGMSKRSFDSGRVKLTIFNPQTDSNSDETTLLIFSIDYVNGAFLSVAVSYSPVMKRQYLSFALVPSKSMFNMTSGLCGLMNNNLNDDFTGPDDTVYETSEEFGNSWRMNNVKRSDGGLSKSWSDYKSNFHKDDLMDQSYTDPNFKPIYSLDQFSNSEKNSAARECAEENLKGEEKTNCVFDVLFSKDLSLSHQFHLQLRQCSNECSFHGICFNRKCSCLDGWSGDSCEIGNCENCINGYCSAGFCICFDGYEGSNCERKAVCDEECSPRGVCVGSNKCKCNPGWTSSSCSRKSKCSNQCSNRGICIDDEVCECNLGYNGTTCSSFSCESRNWCSGNGLCIGYDNCLCSLGWEGQSCSVPVCKNQCSGNGLCKYPGVCSCFNGYTGSDCSERIECPLANNCNGHGICDKNLDRCICDYGYDRFDCSRAICAVGCETNGVCVGPSNCQCRQGFKGNNCKEFSCESLNYCSGHGQCTFFNQCTCDKYWFGALCNQVNCIDANNCKINGRCLDRETCVCEKGFTGSNCSIPIKNDTITPQFINSNYTIVVSEYLKTGSYLLKLNLNSPDIRKSVYFSIFDTKIPIAINSKDGVLRTTAKLSPGIYDVTLLVADRNLYNQQSIAKLKLTVLQIKQCPRIRIPEENRILKIGYNTSMGTILTPIKYFTNKEDVLSESDIIKKLTELNSQSSDSFVINSTNIITAKYPLQIGKYKLKLTILDKSDKNCISTVTFSVDVLSQSLNHIYPILTTVVTTVETTVETTAKTTREMTTKLPKISTELLNTQTSPFFDHHSRKVTQNGENIAQTTQYSFETTVYENFTNSFLGTTNDNSSKKTVTFVLIGLGCSLVIICMIIGIVYFIKMRNNLNFLKF</sequence>
<dbReference type="InterPro" id="IPR011050">
    <property type="entry name" value="Pectin_lyase_fold/virulence"/>
</dbReference>
<reference evidence="11 12" key="1">
    <citation type="submission" date="2020-08" db="EMBL/GenBank/DDBJ databases">
        <authorList>
            <person name="Hejnol A."/>
        </authorList>
    </citation>
    <scope>NUCLEOTIDE SEQUENCE [LARGE SCALE GENOMIC DNA]</scope>
</reference>
<feature type="domain" description="EGF-like" evidence="8">
    <location>
        <begin position="2558"/>
        <end position="2592"/>
    </location>
</feature>
<feature type="transmembrane region" description="Helical" evidence="6">
    <location>
        <begin position="4426"/>
        <end position="4448"/>
    </location>
</feature>
<feature type="disulfide bond" evidence="5">
    <location>
        <begin position="3840"/>
        <end position="3849"/>
    </location>
</feature>
<keyword evidence="12" id="KW-1185">Reference proteome</keyword>
<comment type="caution">
    <text evidence="11">The sequence shown here is derived from an EMBL/GenBank/DDBJ whole genome shotgun (WGS) entry which is preliminary data.</text>
</comment>
<evidence type="ECO:0000256" key="5">
    <source>
        <dbReference type="PROSITE-ProRule" id="PRU00076"/>
    </source>
</evidence>
<evidence type="ECO:0000256" key="7">
    <source>
        <dbReference type="SAM" id="SignalP"/>
    </source>
</evidence>
<dbReference type="SUPFAM" id="SSF56436">
    <property type="entry name" value="C-type lectin-like"/>
    <property type="match status" value="1"/>
</dbReference>
<dbReference type="PANTHER" id="PTHR11219">
    <property type="entry name" value="TENEURIN AND N-ACETYLGLUCOSAMINE-1-PHOSPHODIESTER ALPHA-N-ACETYLGLUCOSAMINIDASE"/>
    <property type="match status" value="1"/>
</dbReference>
<feature type="disulfide bond" evidence="5">
    <location>
        <begin position="4108"/>
        <end position="4117"/>
    </location>
</feature>
<dbReference type="GO" id="GO:0008045">
    <property type="term" value="P:motor neuron axon guidance"/>
    <property type="evidence" value="ECO:0007669"/>
    <property type="project" value="TreeGrafter"/>
</dbReference>
<dbReference type="InterPro" id="IPR013111">
    <property type="entry name" value="EGF_extracell"/>
</dbReference>
<dbReference type="PROSITE" id="PS01186">
    <property type="entry name" value="EGF_2"/>
    <property type="match status" value="7"/>
</dbReference>
<accession>A0A7I8W6C7</accession>
<feature type="disulfide bond" evidence="5">
    <location>
        <begin position="2582"/>
        <end position="2591"/>
    </location>
</feature>
<dbReference type="InterPro" id="IPR016187">
    <property type="entry name" value="CTDL_fold"/>
</dbReference>
<dbReference type="InterPro" id="IPR000742">
    <property type="entry name" value="EGF"/>
</dbReference>
<organism evidence="11 12">
    <name type="scientific">Dimorphilus gyrociliatus</name>
    <dbReference type="NCBI Taxonomy" id="2664684"/>
    <lineage>
        <taxon>Eukaryota</taxon>
        <taxon>Metazoa</taxon>
        <taxon>Spiralia</taxon>
        <taxon>Lophotrochozoa</taxon>
        <taxon>Annelida</taxon>
        <taxon>Polychaeta</taxon>
        <taxon>Polychaeta incertae sedis</taxon>
        <taxon>Dinophilidae</taxon>
        <taxon>Dimorphilus</taxon>
    </lineage>
</organism>
<evidence type="ECO:0000256" key="2">
    <source>
        <dbReference type="ARBA" id="ARBA00022737"/>
    </source>
</evidence>
<keyword evidence="6" id="KW-0472">Membrane</keyword>
<keyword evidence="7" id="KW-0732">Signal</keyword>